<evidence type="ECO:0000313" key="3">
    <source>
        <dbReference type="RefSeq" id="XP_010472531.1"/>
    </source>
</evidence>
<reference evidence="3" key="2">
    <citation type="submission" date="2025-08" db="UniProtKB">
        <authorList>
            <consortium name="RefSeq"/>
        </authorList>
    </citation>
    <scope>IDENTIFICATION</scope>
    <source>
        <tissue evidence="3">Leaf</tissue>
    </source>
</reference>
<proteinExistence type="predicted"/>
<name>A0ABM0WKV2_CAMSA</name>
<dbReference type="PROSITE" id="PS51257">
    <property type="entry name" value="PROKAR_LIPOPROTEIN"/>
    <property type="match status" value="1"/>
</dbReference>
<gene>
    <name evidence="3" type="primary">LOC104752163</name>
</gene>
<dbReference type="RefSeq" id="XP_010472531.1">
    <property type="nucleotide sequence ID" value="XM_010474229.1"/>
</dbReference>
<reference evidence="2" key="1">
    <citation type="journal article" date="2014" name="Nat. Commun.">
        <title>The emerging biofuel crop Camelina sativa retains a highly undifferentiated hexaploid genome structure.</title>
        <authorList>
            <person name="Kagale S."/>
            <person name="Koh C."/>
            <person name="Nixon J."/>
            <person name="Bollina V."/>
            <person name="Clarke W.E."/>
            <person name="Tuteja R."/>
            <person name="Spillane C."/>
            <person name="Robinson S.J."/>
            <person name="Links M.G."/>
            <person name="Clarke C."/>
            <person name="Higgins E.E."/>
            <person name="Huebert T."/>
            <person name="Sharpe A.G."/>
            <person name="Parkin I.A."/>
        </authorList>
    </citation>
    <scope>NUCLEOTIDE SEQUENCE [LARGE SCALE GENOMIC DNA]</scope>
    <source>
        <strain evidence="2">cv. DH55</strain>
    </source>
</reference>
<evidence type="ECO:0000256" key="1">
    <source>
        <dbReference type="SAM" id="SignalP"/>
    </source>
</evidence>
<protein>
    <submittedName>
        <fullName evidence="3">Uncharacterized protein LOC104752163</fullName>
    </submittedName>
</protein>
<organism evidence="2 3">
    <name type="scientific">Camelina sativa</name>
    <name type="common">False flax</name>
    <name type="synonym">Myagrum sativum</name>
    <dbReference type="NCBI Taxonomy" id="90675"/>
    <lineage>
        <taxon>Eukaryota</taxon>
        <taxon>Viridiplantae</taxon>
        <taxon>Streptophyta</taxon>
        <taxon>Embryophyta</taxon>
        <taxon>Tracheophyta</taxon>
        <taxon>Spermatophyta</taxon>
        <taxon>Magnoliopsida</taxon>
        <taxon>eudicotyledons</taxon>
        <taxon>Gunneridae</taxon>
        <taxon>Pentapetalae</taxon>
        <taxon>rosids</taxon>
        <taxon>malvids</taxon>
        <taxon>Brassicales</taxon>
        <taxon>Brassicaceae</taxon>
        <taxon>Camelineae</taxon>
        <taxon>Camelina</taxon>
    </lineage>
</organism>
<sequence>MKGNLWLIALFLVLFLAIFSCAASTPPYEIRKLLNIKTPPSGSRPAPQFH</sequence>
<dbReference type="GeneID" id="104752163"/>
<dbReference type="Proteomes" id="UP000694864">
    <property type="component" value="Chromosome 16"/>
</dbReference>
<keyword evidence="2" id="KW-1185">Reference proteome</keyword>
<keyword evidence="1" id="KW-0732">Signal</keyword>
<feature type="chain" id="PRO_5045155327" evidence="1">
    <location>
        <begin position="25"/>
        <end position="50"/>
    </location>
</feature>
<feature type="signal peptide" evidence="1">
    <location>
        <begin position="1"/>
        <end position="24"/>
    </location>
</feature>
<accession>A0ABM0WKV2</accession>
<evidence type="ECO:0000313" key="2">
    <source>
        <dbReference type="Proteomes" id="UP000694864"/>
    </source>
</evidence>